<feature type="compositionally biased region" description="Basic residues" evidence="5">
    <location>
        <begin position="93"/>
        <end position="114"/>
    </location>
</feature>
<dbReference type="PROSITE" id="PS50856">
    <property type="entry name" value="AMOP"/>
    <property type="match status" value="1"/>
</dbReference>
<keyword evidence="3" id="KW-0732">Signal</keyword>
<feature type="compositionally biased region" description="Acidic residues" evidence="5">
    <location>
        <begin position="214"/>
        <end position="226"/>
    </location>
</feature>
<keyword evidence="2" id="KW-0964">Secreted</keyword>
<feature type="compositionally biased region" description="Low complexity" evidence="5">
    <location>
        <begin position="406"/>
        <end position="419"/>
    </location>
</feature>
<name>A0AAJ7U840_PETMA</name>
<feature type="compositionally biased region" description="Acidic residues" evidence="5">
    <location>
        <begin position="252"/>
        <end position="268"/>
    </location>
</feature>
<dbReference type="PANTHER" id="PTHR10239:SF29">
    <property type="entry name" value="AMOP DOMAIN-CONTAINING PROTEIN"/>
    <property type="match status" value="1"/>
</dbReference>
<feature type="region of interest" description="Disordered" evidence="5">
    <location>
        <begin position="200"/>
        <end position="284"/>
    </location>
</feature>
<evidence type="ECO:0000256" key="5">
    <source>
        <dbReference type="SAM" id="MobiDB-lite"/>
    </source>
</evidence>
<evidence type="ECO:0000313" key="7">
    <source>
        <dbReference type="Proteomes" id="UP001318040"/>
    </source>
</evidence>
<protein>
    <submittedName>
        <fullName evidence="8 9">Isthmin-1-like</fullName>
    </submittedName>
</protein>
<dbReference type="Pfam" id="PF03782">
    <property type="entry name" value="AMOP"/>
    <property type="match status" value="1"/>
</dbReference>
<evidence type="ECO:0000259" key="6">
    <source>
        <dbReference type="PROSITE" id="PS50856"/>
    </source>
</evidence>
<feature type="region of interest" description="Disordered" evidence="5">
    <location>
        <begin position="331"/>
        <end position="388"/>
    </location>
</feature>
<feature type="compositionally biased region" description="Low complexity" evidence="5">
    <location>
        <begin position="335"/>
        <end position="373"/>
    </location>
</feature>
<dbReference type="KEGG" id="pmrn:116953855"/>
<gene>
    <name evidence="8 9" type="primary">LOC116953855</name>
</gene>
<evidence type="ECO:0000256" key="2">
    <source>
        <dbReference type="ARBA" id="ARBA00022525"/>
    </source>
</evidence>
<proteinExistence type="predicted"/>
<sequence>METSGWEAREGGGVGPVPLAAQSPVMGLHRLGPLCAGALLWALLAASAPLGPRRENSASSSSSSPRVRVGAAAWRGDTGPGAQPTGLLENSLRRHGAKGTRPGKHHYQQHHQQQKHAQPQGDEPAGFPLLFSLPDFSQADFNQPNPNIQVTIEVVSSPEMELDLVTGAGRLDWPEPRGDAAAAQLAPRWLLQLWQRSLEGSKGAKAGGQSDYSYYEEEDGEDDDDNVGYGDGADDGAFFGSRRRGQQMVSIGEEEGTTHEDDDGDDYGDATSPPPITETRLNNTGADSCERWARCERGTALRPYVRRVLAELPSCPCVYPRQVAYGSALIPEPPESGAAAAGGALGAAESLDSLSRSQSPPPSSSSSSSSSPPRRARSVRWRDASGPHERLDVYKPSARYCIRSVPHTQPAPSSSSSSSPRHRRRPAPTHAPPPPLPPSSPLLAAQQCCYDAAMRLVTRGPGAGTPSLVSADLSPELHRRLDVGPWLACRGDWSRYNAARPPNNRRGCAESPRDADFDRLLGQAADF</sequence>
<dbReference type="Proteomes" id="UP001318040">
    <property type="component" value="Chromosome 53"/>
</dbReference>
<organism evidence="7 8">
    <name type="scientific">Petromyzon marinus</name>
    <name type="common">Sea lamprey</name>
    <dbReference type="NCBI Taxonomy" id="7757"/>
    <lineage>
        <taxon>Eukaryota</taxon>
        <taxon>Metazoa</taxon>
        <taxon>Chordata</taxon>
        <taxon>Craniata</taxon>
        <taxon>Vertebrata</taxon>
        <taxon>Cyclostomata</taxon>
        <taxon>Hyperoartia</taxon>
        <taxon>Petromyzontiformes</taxon>
        <taxon>Petromyzontidae</taxon>
        <taxon>Petromyzon</taxon>
    </lineage>
</organism>
<accession>A0AAJ7U840</accession>
<feature type="domain" description="AMOP" evidence="6">
    <location>
        <begin position="281"/>
        <end position="515"/>
    </location>
</feature>
<feature type="region of interest" description="Disordered" evidence="5">
    <location>
        <begin position="51"/>
        <end position="128"/>
    </location>
</feature>
<keyword evidence="4" id="KW-1015">Disulfide bond</keyword>
<comment type="subcellular location">
    <subcellularLocation>
        <location evidence="1">Secreted</location>
    </subcellularLocation>
</comment>
<feature type="region of interest" description="Disordered" evidence="5">
    <location>
        <begin position="404"/>
        <end position="442"/>
    </location>
</feature>
<reference evidence="8 9" key="1">
    <citation type="submission" date="2025-04" db="UniProtKB">
        <authorList>
            <consortium name="RefSeq"/>
        </authorList>
    </citation>
    <scope>IDENTIFICATION</scope>
    <source>
        <tissue evidence="8 9">Sperm</tissue>
    </source>
</reference>
<dbReference type="InterPro" id="IPR051867">
    <property type="entry name" value="Angio_Inhib/Adhesion_GPCR"/>
</dbReference>
<dbReference type="SMART" id="SM00723">
    <property type="entry name" value="AMOP"/>
    <property type="match status" value="1"/>
</dbReference>
<dbReference type="PANTHER" id="PTHR10239">
    <property type="entry name" value="ISTHMIN-2"/>
    <property type="match status" value="1"/>
</dbReference>
<feature type="compositionally biased region" description="Low complexity" evidence="5">
    <location>
        <begin position="51"/>
        <end position="64"/>
    </location>
</feature>
<dbReference type="RefSeq" id="XP_032830013.1">
    <property type="nucleotide sequence ID" value="XM_032974122.1"/>
</dbReference>
<dbReference type="RefSeq" id="XP_032830014.1">
    <property type="nucleotide sequence ID" value="XM_032974123.1"/>
</dbReference>
<evidence type="ECO:0000256" key="4">
    <source>
        <dbReference type="ARBA" id="ARBA00023157"/>
    </source>
</evidence>
<evidence type="ECO:0000313" key="8">
    <source>
        <dbReference type="RefSeq" id="XP_032830013.1"/>
    </source>
</evidence>
<feature type="compositionally biased region" description="Pro residues" evidence="5">
    <location>
        <begin position="429"/>
        <end position="440"/>
    </location>
</feature>
<dbReference type="AlphaFoldDB" id="A0AAJ7U840"/>
<evidence type="ECO:0000313" key="9">
    <source>
        <dbReference type="RefSeq" id="XP_032830014.1"/>
    </source>
</evidence>
<evidence type="ECO:0000256" key="1">
    <source>
        <dbReference type="ARBA" id="ARBA00004613"/>
    </source>
</evidence>
<dbReference type="GO" id="GO:0005576">
    <property type="term" value="C:extracellular region"/>
    <property type="evidence" value="ECO:0007669"/>
    <property type="project" value="UniProtKB-SubCell"/>
</dbReference>
<keyword evidence="7" id="KW-1185">Reference proteome</keyword>
<dbReference type="InterPro" id="IPR005533">
    <property type="entry name" value="AMOP_dom"/>
</dbReference>
<evidence type="ECO:0000256" key="3">
    <source>
        <dbReference type="ARBA" id="ARBA00022729"/>
    </source>
</evidence>